<accession>A0A6J4JBC7</accession>
<proteinExistence type="predicted"/>
<gene>
    <name evidence="1" type="ORF">AVDCRST_MAG56-3171</name>
</gene>
<sequence>CLGVLFRRHRSGRRFLGEGKGFSQTAQGGKRKVSRRLSRIRAQMHADFGLQGSLAG</sequence>
<evidence type="ECO:0000313" key="1">
    <source>
        <dbReference type="EMBL" id="CAA9272833.1"/>
    </source>
</evidence>
<dbReference type="AlphaFoldDB" id="A0A6J4JBC7"/>
<protein>
    <submittedName>
        <fullName evidence="1">Uncharacterized protein</fullName>
    </submittedName>
</protein>
<feature type="non-terminal residue" evidence="1">
    <location>
        <position position="1"/>
    </location>
</feature>
<name>A0A6J4JBC7_9SPHI</name>
<reference evidence="1" key="1">
    <citation type="submission" date="2020-02" db="EMBL/GenBank/DDBJ databases">
        <authorList>
            <person name="Meier V. D."/>
        </authorList>
    </citation>
    <scope>NUCLEOTIDE SEQUENCE</scope>
    <source>
        <strain evidence="1">AVDCRST_MAG56</strain>
    </source>
</reference>
<organism evidence="1">
    <name type="scientific">uncultured Cytophagales bacterium</name>
    <dbReference type="NCBI Taxonomy" id="158755"/>
    <lineage>
        <taxon>Bacteria</taxon>
        <taxon>Pseudomonadati</taxon>
        <taxon>Bacteroidota</taxon>
        <taxon>Sphingobacteriia</taxon>
        <taxon>Sphingobacteriales</taxon>
        <taxon>environmental samples</taxon>
    </lineage>
</organism>
<dbReference type="EMBL" id="CADCTQ010000267">
    <property type="protein sequence ID" value="CAA9272833.1"/>
    <property type="molecule type" value="Genomic_DNA"/>
</dbReference>
<feature type="non-terminal residue" evidence="1">
    <location>
        <position position="56"/>
    </location>
</feature>